<accession>A0A3P6HH98</accession>
<reference evidence="2 3" key="1">
    <citation type="submission" date="2018-10" db="EMBL/GenBank/DDBJ databases">
        <authorList>
            <consortium name="Pathogen Informatics"/>
        </authorList>
    </citation>
    <scope>NUCLEOTIDE SEQUENCE [LARGE SCALE GENOMIC DNA]</scope>
</reference>
<dbReference type="InterPro" id="IPR036570">
    <property type="entry name" value="HORMA_dom_sf"/>
</dbReference>
<dbReference type="EMBL" id="UXSR01001077">
    <property type="protein sequence ID" value="VDD77878.1"/>
    <property type="molecule type" value="Genomic_DNA"/>
</dbReference>
<name>A0A3P6HH98_MESCO</name>
<dbReference type="OrthoDB" id="70161at2759"/>
<feature type="region of interest" description="Disordered" evidence="1">
    <location>
        <begin position="50"/>
        <end position="70"/>
    </location>
</feature>
<sequence>MEILMSNCLGAVAVLEIWQFRLDTEENLLRCGGLPCSKVVANHSGLQPVISSLRPPQKEGSAQATKNPPATARSKCFAVEDVRRSRLFERLGTLLKSLVVTTRLLPAYSVSRGKKPWADSEAATAGEEVADPEETEIQMCYTLRRGEVSFDRLGSEDGVICRQVGHLFPGLAVLPTPSSAAAATTTANTPAPQPVPVFLNVSVRYRSQLNDMNVLQQCLEVPQQGGIIDEKAPRSRRPCIRPAFAATTPEDDDDDLDVDDEAKVAFAYRLANDDLPEQDEDEEETDPYAFQTEEDATCEENGCEIDDLEGQMSRTFVSCNSGDEETEEIRGFPLQLPFSTVGISGGGARLAHLVAELRTKTDLDLFRVPGAATSMVTTTASVFDANALGDELARHEQLLKEFDDFLTDFTSAPSPVTANEAYH</sequence>
<protein>
    <recommendedName>
        <fullName evidence="4">Autophagy-related protein 13</fullName>
    </recommendedName>
</protein>
<evidence type="ECO:0008006" key="4">
    <source>
        <dbReference type="Google" id="ProtNLM"/>
    </source>
</evidence>
<dbReference type="AlphaFoldDB" id="A0A3P6HH98"/>
<proteinExistence type="predicted"/>
<keyword evidence="3" id="KW-1185">Reference proteome</keyword>
<gene>
    <name evidence="2" type="ORF">MCOS_LOCUS3881</name>
</gene>
<evidence type="ECO:0000313" key="2">
    <source>
        <dbReference type="EMBL" id="VDD77878.1"/>
    </source>
</evidence>
<dbReference type="Gene3D" id="3.30.900.10">
    <property type="entry name" value="HORMA domain"/>
    <property type="match status" value="1"/>
</dbReference>
<evidence type="ECO:0000313" key="3">
    <source>
        <dbReference type="Proteomes" id="UP000267029"/>
    </source>
</evidence>
<dbReference type="Proteomes" id="UP000267029">
    <property type="component" value="Unassembled WGS sequence"/>
</dbReference>
<organism evidence="2 3">
    <name type="scientific">Mesocestoides corti</name>
    <name type="common">Flatworm</name>
    <dbReference type="NCBI Taxonomy" id="53468"/>
    <lineage>
        <taxon>Eukaryota</taxon>
        <taxon>Metazoa</taxon>
        <taxon>Spiralia</taxon>
        <taxon>Lophotrochozoa</taxon>
        <taxon>Platyhelminthes</taxon>
        <taxon>Cestoda</taxon>
        <taxon>Eucestoda</taxon>
        <taxon>Cyclophyllidea</taxon>
        <taxon>Mesocestoididae</taxon>
        <taxon>Mesocestoides</taxon>
    </lineage>
</organism>
<dbReference type="STRING" id="53468.A0A3P6HH98"/>
<evidence type="ECO:0000256" key="1">
    <source>
        <dbReference type="SAM" id="MobiDB-lite"/>
    </source>
</evidence>